<reference evidence="2 3" key="1">
    <citation type="journal article" date="2005" name="Proc. Natl. Acad. Sci. U.S.A.">
        <title>The genome of Salinibacter ruber: convergence and gene exchange among hyperhalophilic bacteria and archaea.</title>
        <authorList>
            <person name="Mongodin E.F."/>
            <person name="Nelson K.E."/>
            <person name="Daugherty S."/>
            <person name="Deboy R.T."/>
            <person name="Wister J."/>
            <person name="Khouri H."/>
            <person name="Weidman J."/>
            <person name="Walsh D.A."/>
            <person name="Papke R.T."/>
            <person name="Sanchez Perez G."/>
            <person name="Sharma A.K."/>
            <person name="Nesbo C.L."/>
            <person name="MacLeod D."/>
            <person name="Bapteste E."/>
            <person name="Doolittle W.F."/>
            <person name="Charlebois R.L."/>
            <person name="Legault B."/>
            <person name="Rodriguez-Valera F."/>
        </authorList>
    </citation>
    <scope>NUCLEOTIDE SEQUENCE [LARGE SCALE GENOMIC DNA]</scope>
    <source>
        <strain evidence="3">DSM 13855 / CECT 5946 / M31</strain>
    </source>
</reference>
<accession>Q2S633</accession>
<feature type="region of interest" description="Disordered" evidence="1">
    <location>
        <begin position="61"/>
        <end position="95"/>
    </location>
</feature>
<evidence type="ECO:0000313" key="2">
    <source>
        <dbReference type="EMBL" id="ABC43630.1"/>
    </source>
</evidence>
<organism evidence="2 3">
    <name type="scientific">Salinibacter ruber (strain DSM 13855 / M31)</name>
    <dbReference type="NCBI Taxonomy" id="309807"/>
    <lineage>
        <taxon>Bacteria</taxon>
        <taxon>Pseudomonadati</taxon>
        <taxon>Rhodothermota</taxon>
        <taxon>Rhodothermia</taxon>
        <taxon>Rhodothermales</taxon>
        <taxon>Salinibacteraceae</taxon>
        <taxon>Salinibacter</taxon>
    </lineage>
</organism>
<name>Q2S633_SALRD</name>
<dbReference type="AlphaFoldDB" id="Q2S633"/>
<sequence length="95" mass="11022">MLTSCHPLCHIENKTHMRITVRLPDDLGENVKRRTDNVSAYVTDALTEKIEREERRRARRELLDMAGEGSVDPDIHEQNQQLRRAEDRSGDPSLE</sequence>
<feature type="compositionally biased region" description="Basic and acidic residues" evidence="1">
    <location>
        <begin position="73"/>
        <end position="95"/>
    </location>
</feature>
<proteinExistence type="predicted"/>
<evidence type="ECO:0000256" key="1">
    <source>
        <dbReference type="SAM" id="MobiDB-lite"/>
    </source>
</evidence>
<gene>
    <name evidence="2" type="ordered locus">SRU_0197</name>
</gene>
<keyword evidence="3" id="KW-1185">Reference proteome</keyword>
<dbReference type="HOGENOM" id="CLU_2371144_0_0_10"/>
<dbReference type="Proteomes" id="UP000008674">
    <property type="component" value="Chromosome"/>
</dbReference>
<dbReference type="EnsemblBacteria" id="ABC43630">
    <property type="protein sequence ID" value="ABC43630"/>
    <property type="gene ID" value="SRU_0197"/>
</dbReference>
<dbReference type="EMBL" id="CP000159">
    <property type="protein sequence ID" value="ABC43630.1"/>
    <property type="molecule type" value="Genomic_DNA"/>
</dbReference>
<protein>
    <submittedName>
        <fullName evidence="2">Uncharacterized protein</fullName>
    </submittedName>
</protein>
<dbReference type="eggNOG" id="ENOG502ZZCD">
    <property type="taxonomic scope" value="Bacteria"/>
</dbReference>
<dbReference type="KEGG" id="sru:SRU_0197"/>
<evidence type="ECO:0000313" key="3">
    <source>
        <dbReference type="Proteomes" id="UP000008674"/>
    </source>
</evidence>